<evidence type="ECO:0000256" key="7">
    <source>
        <dbReference type="ARBA" id="ARBA00067695"/>
    </source>
</evidence>
<dbReference type="Pfam" id="PF00132">
    <property type="entry name" value="Hexapep"/>
    <property type="match status" value="1"/>
</dbReference>
<dbReference type="RefSeq" id="WP_007091804.1">
    <property type="nucleotide sequence ID" value="NZ_CP004388.1"/>
</dbReference>
<dbReference type="AlphaFoldDB" id="A0AB72UBZ4"/>
<dbReference type="FunFam" id="2.160.10.10:FF:000025">
    <property type="entry name" value="Hexapeptide-repeat containing-acetyltransferase"/>
    <property type="match status" value="1"/>
</dbReference>
<dbReference type="EMBL" id="CP004388">
    <property type="protein sequence ID" value="AJD51622.1"/>
    <property type="molecule type" value="Genomic_DNA"/>
</dbReference>
<evidence type="ECO:0000256" key="3">
    <source>
        <dbReference type="ARBA" id="ARBA00022679"/>
    </source>
</evidence>
<dbReference type="InterPro" id="IPR024688">
    <property type="entry name" value="Mac_dom"/>
</dbReference>
<keyword evidence="4" id="KW-0677">Repeat</keyword>
<feature type="domain" description="Maltose/galactoside acetyltransferase" evidence="8">
    <location>
        <begin position="6"/>
        <end position="60"/>
    </location>
</feature>
<evidence type="ECO:0000256" key="2">
    <source>
        <dbReference type="ARBA" id="ARBA00022458"/>
    </source>
</evidence>
<gene>
    <name evidence="9" type="ORF">TH3_07510</name>
</gene>
<evidence type="ECO:0000256" key="6">
    <source>
        <dbReference type="ARBA" id="ARBA00055587"/>
    </source>
</evidence>
<reference evidence="9 10" key="1">
    <citation type="journal article" date="2012" name="J. Bacteriol.">
        <title>Genome sequence of Thalassospira xiamenensis type strain M-5.</title>
        <authorList>
            <person name="Lai Q."/>
            <person name="Shao Z."/>
        </authorList>
    </citation>
    <scope>NUCLEOTIDE SEQUENCE [LARGE SCALE GENOMIC DNA]</scope>
    <source>
        <strain evidence="9 10">M-5</strain>
    </source>
</reference>
<keyword evidence="5" id="KW-0012">Acyltransferase</keyword>
<dbReference type="SMART" id="SM01266">
    <property type="entry name" value="Mac"/>
    <property type="match status" value="1"/>
</dbReference>
<protein>
    <recommendedName>
        <fullName evidence="7">Nodulation protein L</fullName>
    </recommendedName>
</protein>
<dbReference type="PROSITE" id="PS00101">
    <property type="entry name" value="HEXAPEP_TRANSFERASES"/>
    <property type="match status" value="1"/>
</dbReference>
<comment type="function">
    <text evidence="6">Acetyltransferase implicated in the O-acetylation of Nod factors.</text>
</comment>
<evidence type="ECO:0000259" key="8">
    <source>
        <dbReference type="SMART" id="SM01266"/>
    </source>
</evidence>
<accession>A0AB72UBZ4</accession>
<name>A0AB72UBZ4_9PROT</name>
<evidence type="ECO:0000256" key="1">
    <source>
        <dbReference type="ARBA" id="ARBA00007274"/>
    </source>
</evidence>
<dbReference type="InterPro" id="IPR001451">
    <property type="entry name" value="Hexapep"/>
</dbReference>
<evidence type="ECO:0000256" key="5">
    <source>
        <dbReference type="ARBA" id="ARBA00023315"/>
    </source>
</evidence>
<evidence type="ECO:0000313" key="9">
    <source>
        <dbReference type="EMBL" id="AJD51622.1"/>
    </source>
</evidence>
<dbReference type="GO" id="GO:0008374">
    <property type="term" value="F:O-acyltransferase activity"/>
    <property type="evidence" value="ECO:0007669"/>
    <property type="project" value="TreeGrafter"/>
</dbReference>
<proteinExistence type="inferred from homology"/>
<dbReference type="CDD" id="cd03357">
    <property type="entry name" value="LbH_MAT_GAT"/>
    <property type="match status" value="1"/>
</dbReference>
<dbReference type="Pfam" id="PF12464">
    <property type="entry name" value="Mac"/>
    <property type="match status" value="1"/>
</dbReference>
<dbReference type="GeneID" id="79942036"/>
<evidence type="ECO:0000313" key="10">
    <source>
        <dbReference type="Proteomes" id="UP000007127"/>
    </source>
</evidence>
<dbReference type="KEGG" id="txi:TH3_07510"/>
<dbReference type="InterPro" id="IPR011004">
    <property type="entry name" value="Trimer_LpxA-like_sf"/>
</dbReference>
<dbReference type="GO" id="GO:0016407">
    <property type="term" value="F:acetyltransferase activity"/>
    <property type="evidence" value="ECO:0007669"/>
    <property type="project" value="InterPro"/>
</dbReference>
<dbReference type="PANTHER" id="PTHR23416:SF23">
    <property type="entry name" value="ACETYLTRANSFERASE C18B11.09C-RELATED"/>
    <property type="match status" value="1"/>
</dbReference>
<dbReference type="Gene3D" id="2.160.10.10">
    <property type="entry name" value="Hexapeptide repeat proteins"/>
    <property type="match status" value="1"/>
</dbReference>
<comment type="similarity">
    <text evidence="1">Belongs to the transferase hexapeptide repeat family.</text>
</comment>
<organism evidence="9 10">
    <name type="scientific">Thalassospira xiamenensis M-5 = DSM 17429</name>
    <dbReference type="NCBI Taxonomy" id="1123366"/>
    <lineage>
        <taxon>Bacteria</taxon>
        <taxon>Pseudomonadati</taxon>
        <taxon>Pseudomonadota</taxon>
        <taxon>Alphaproteobacteria</taxon>
        <taxon>Rhodospirillales</taxon>
        <taxon>Thalassospiraceae</taxon>
        <taxon>Thalassospira</taxon>
    </lineage>
</organism>
<dbReference type="Proteomes" id="UP000007127">
    <property type="component" value="Chromosome"/>
</dbReference>
<dbReference type="InterPro" id="IPR018357">
    <property type="entry name" value="Hexapep_transf_CS"/>
</dbReference>
<dbReference type="PANTHER" id="PTHR23416">
    <property type="entry name" value="SIALIC ACID SYNTHASE-RELATED"/>
    <property type="match status" value="1"/>
</dbReference>
<keyword evidence="2" id="KW-0536">Nodulation</keyword>
<evidence type="ECO:0000256" key="4">
    <source>
        <dbReference type="ARBA" id="ARBA00022737"/>
    </source>
</evidence>
<dbReference type="SUPFAM" id="SSF51161">
    <property type="entry name" value="Trimeric LpxA-like enzymes"/>
    <property type="match status" value="1"/>
</dbReference>
<sequence length="186" mass="20126">MPQSEFEKMKAGQWYSCLDPELDAMRARAHEAVHEHSMMSPSERGNIAPKLRALFAQCAEDARIETRFHCAYGINIRLGRDVFINVGCTILDTASVIIGDHSMLGPNVQIYCAQHHKDPELRKQHLEIALPVTIGRNVWIGGGAIILPGVSIGDDAIVGAGSVVTKNVAPGVTVVGNPARVMGHRA</sequence>
<dbReference type="InterPro" id="IPR051159">
    <property type="entry name" value="Hexapeptide_acetyltransf"/>
</dbReference>
<dbReference type="GO" id="GO:0005829">
    <property type="term" value="C:cytosol"/>
    <property type="evidence" value="ECO:0007669"/>
    <property type="project" value="TreeGrafter"/>
</dbReference>
<keyword evidence="3 9" id="KW-0808">Transferase</keyword>